<feature type="transmembrane region" description="Helical" evidence="1">
    <location>
        <begin position="12"/>
        <end position="29"/>
    </location>
</feature>
<dbReference type="EMBL" id="QPIW01000025">
    <property type="protein sequence ID" value="RDB03557.1"/>
    <property type="molecule type" value="Genomic_DNA"/>
</dbReference>
<dbReference type="OrthoDB" id="948749at2"/>
<dbReference type="Proteomes" id="UP000253141">
    <property type="component" value="Unassembled WGS sequence"/>
</dbReference>
<keyword evidence="1" id="KW-1133">Transmembrane helix</keyword>
<keyword evidence="1" id="KW-0812">Transmembrane</keyword>
<feature type="transmembrane region" description="Helical" evidence="1">
    <location>
        <begin position="277"/>
        <end position="296"/>
    </location>
</feature>
<dbReference type="AlphaFoldDB" id="A0A369I4X9"/>
<name>A0A369I4X9_9BACT</name>
<feature type="transmembrane region" description="Helical" evidence="1">
    <location>
        <begin position="204"/>
        <end position="223"/>
    </location>
</feature>
<reference evidence="2 3" key="1">
    <citation type="submission" date="2018-07" db="EMBL/GenBank/DDBJ databases">
        <title>Genome analysis of Runella aurantiaca.</title>
        <authorList>
            <person name="Yang X."/>
        </authorList>
    </citation>
    <scope>NUCLEOTIDE SEQUENCE [LARGE SCALE GENOMIC DNA]</scope>
    <source>
        <strain evidence="2 3">YX9</strain>
    </source>
</reference>
<keyword evidence="1" id="KW-0472">Membrane</keyword>
<protein>
    <submittedName>
        <fullName evidence="2">Uncharacterized protein</fullName>
    </submittedName>
</protein>
<organism evidence="2 3">
    <name type="scientific">Runella aurantiaca</name>
    <dbReference type="NCBI Taxonomy" id="2282308"/>
    <lineage>
        <taxon>Bacteria</taxon>
        <taxon>Pseudomonadati</taxon>
        <taxon>Bacteroidota</taxon>
        <taxon>Cytophagia</taxon>
        <taxon>Cytophagales</taxon>
        <taxon>Spirosomataceae</taxon>
        <taxon>Runella</taxon>
    </lineage>
</organism>
<dbReference type="RefSeq" id="WP_114463356.1">
    <property type="nucleotide sequence ID" value="NZ_QPIW01000025.1"/>
</dbReference>
<evidence type="ECO:0000313" key="3">
    <source>
        <dbReference type="Proteomes" id="UP000253141"/>
    </source>
</evidence>
<evidence type="ECO:0000313" key="2">
    <source>
        <dbReference type="EMBL" id="RDB03557.1"/>
    </source>
</evidence>
<feature type="transmembrane region" description="Helical" evidence="1">
    <location>
        <begin position="68"/>
        <end position="85"/>
    </location>
</feature>
<feature type="transmembrane region" description="Helical" evidence="1">
    <location>
        <begin position="36"/>
        <end position="56"/>
    </location>
</feature>
<sequence>MISFQTFDQWQSVAGFAMIAFFGLLYPLLGEKSTIFKIVFFAGVILAIVIPFGVIVEQEEQDRLTTRTGKIVHSLIFILLFYCYVHKGILQKHLPHFFWFCYWLGWYGVLEFLLVDVLLSRKYQFVEVFFPWLSTNFGIENLNFTSPINYLIKFIFLGLFFRDSVQNQTWKKVLQYTVWVLVGFELVQVFVFKSYQGYDSLSSTVKNIFILGGAGLLLYRVYTHKNVSLSLQKNAYFWICLGLILPALAELFLEFIFTKLYETDQLSFYKLYLVRNASQMVGFTLLIIGVWQAKYLRFLPKEF</sequence>
<gene>
    <name evidence="2" type="ORF">DVG78_22890</name>
</gene>
<feature type="transmembrane region" description="Helical" evidence="1">
    <location>
        <begin position="235"/>
        <end position="257"/>
    </location>
</feature>
<feature type="transmembrane region" description="Helical" evidence="1">
    <location>
        <begin position="139"/>
        <end position="161"/>
    </location>
</feature>
<evidence type="ECO:0000256" key="1">
    <source>
        <dbReference type="SAM" id="Phobius"/>
    </source>
</evidence>
<comment type="caution">
    <text evidence="2">The sequence shown here is derived from an EMBL/GenBank/DDBJ whole genome shotgun (WGS) entry which is preliminary data.</text>
</comment>
<feature type="transmembrane region" description="Helical" evidence="1">
    <location>
        <begin position="97"/>
        <end position="119"/>
    </location>
</feature>
<feature type="transmembrane region" description="Helical" evidence="1">
    <location>
        <begin position="173"/>
        <end position="192"/>
    </location>
</feature>
<accession>A0A369I4X9</accession>
<proteinExistence type="predicted"/>
<keyword evidence="3" id="KW-1185">Reference proteome</keyword>